<protein>
    <submittedName>
        <fullName evidence="1">Uncharacterized protein</fullName>
    </submittedName>
</protein>
<dbReference type="OrthoDB" id="4392610at2759"/>
<evidence type="ECO:0000313" key="2">
    <source>
        <dbReference type="Proteomes" id="UP000469558"/>
    </source>
</evidence>
<keyword evidence="2" id="KW-1185">Reference proteome</keyword>
<reference evidence="1 2" key="1">
    <citation type="submission" date="2018-05" db="EMBL/GenBank/DDBJ databases">
        <title>Genome sequencing and assembly of the regulated plant pathogen Lachnellula willkommii and related sister species for the development of diagnostic species identification markers.</title>
        <authorList>
            <person name="Giroux E."/>
            <person name="Bilodeau G."/>
        </authorList>
    </citation>
    <scope>NUCLEOTIDE SEQUENCE [LARGE SCALE GENOMIC DNA]</scope>
    <source>
        <strain evidence="1 2">CBS 268.59</strain>
    </source>
</reference>
<dbReference type="Proteomes" id="UP000469558">
    <property type="component" value="Unassembled WGS sequence"/>
</dbReference>
<sequence length="130" mass="15405">MSAPSPLELIHSYRHMYRALLRAVQYSKPARYTARDQLRNAYRKGQLSDFNRFKIIRTIEFLDGARRTTGMEHKILKNLLQTRRYYEESARQGRPKNMPGEDAARIYKTAFLHYDMTLAMLNDSMNLCLR</sequence>
<name>A0A8T9CJX0_9HELO</name>
<dbReference type="EMBL" id="QGMK01000088">
    <property type="protein sequence ID" value="TVY84390.1"/>
    <property type="molecule type" value="Genomic_DNA"/>
</dbReference>
<proteinExistence type="predicted"/>
<dbReference type="AlphaFoldDB" id="A0A8T9CJX0"/>
<organism evidence="1 2">
    <name type="scientific">Lachnellula suecica</name>
    <dbReference type="NCBI Taxonomy" id="602035"/>
    <lineage>
        <taxon>Eukaryota</taxon>
        <taxon>Fungi</taxon>
        <taxon>Dikarya</taxon>
        <taxon>Ascomycota</taxon>
        <taxon>Pezizomycotina</taxon>
        <taxon>Leotiomycetes</taxon>
        <taxon>Helotiales</taxon>
        <taxon>Lachnaceae</taxon>
        <taxon>Lachnellula</taxon>
    </lineage>
</organism>
<gene>
    <name evidence="1" type="ORF">LSUE1_G001843</name>
</gene>
<accession>A0A8T9CJX0</accession>
<comment type="caution">
    <text evidence="1">The sequence shown here is derived from an EMBL/GenBank/DDBJ whole genome shotgun (WGS) entry which is preliminary data.</text>
</comment>
<evidence type="ECO:0000313" key="1">
    <source>
        <dbReference type="EMBL" id="TVY84390.1"/>
    </source>
</evidence>